<evidence type="ECO:0000256" key="1">
    <source>
        <dbReference type="SAM" id="MobiDB-lite"/>
    </source>
</evidence>
<feature type="compositionally biased region" description="Basic and acidic residues" evidence="1">
    <location>
        <begin position="226"/>
        <end position="235"/>
    </location>
</feature>
<feature type="region of interest" description="Disordered" evidence="1">
    <location>
        <begin position="1"/>
        <end position="28"/>
    </location>
</feature>
<reference evidence="2 3" key="1">
    <citation type="journal article" date="2022" name="Nat. Plants">
        <title>Genomes of leafy and leafless Platanthera orchids illuminate the evolution of mycoheterotrophy.</title>
        <authorList>
            <person name="Li M.H."/>
            <person name="Liu K.W."/>
            <person name="Li Z."/>
            <person name="Lu H.C."/>
            <person name="Ye Q.L."/>
            <person name="Zhang D."/>
            <person name="Wang J.Y."/>
            <person name="Li Y.F."/>
            <person name="Zhong Z.M."/>
            <person name="Liu X."/>
            <person name="Yu X."/>
            <person name="Liu D.K."/>
            <person name="Tu X.D."/>
            <person name="Liu B."/>
            <person name="Hao Y."/>
            <person name="Liao X.Y."/>
            <person name="Jiang Y.T."/>
            <person name="Sun W.H."/>
            <person name="Chen J."/>
            <person name="Chen Y.Q."/>
            <person name="Ai Y."/>
            <person name="Zhai J.W."/>
            <person name="Wu S.S."/>
            <person name="Zhou Z."/>
            <person name="Hsiao Y.Y."/>
            <person name="Wu W.L."/>
            <person name="Chen Y.Y."/>
            <person name="Lin Y.F."/>
            <person name="Hsu J.L."/>
            <person name="Li C.Y."/>
            <person name="Wang Z.W."/>
            <person name="Zhao X."/>
            <person name="Zhong W.Y."/>
            <person name="Ma X.K."/>
            <person name="Ma L."/>
            <person name="Huang J."/>
            <person name="Chen G.Z."/>
            <person name="Huang M.Z."/>
            <person name="Huang L."/>
            <person name="Peng D.H."/>
            <person name="Luo Y.B."/>
            <person name="Zou S.Q."/>
            <person name="Chen S.P."/>
            <person name="Lan S."/>
            <person name="Tsai W.C."/>
            <person name="Van de Peer Y."/>
            <person name="Liu Z.J."/>
        </authorList>
    </citation>
    <scope>NUCLEOTIDE SEQUENCE [LARGE SCALE GENOMIC DNA]</scope>
    <source>
        <strain evidence="2">Lor288</strain>
    </source>
</reference>
<evidence type="ECO:0000313" key="2">
    <source>
        <dbReference type="EMBL" id="KAK8953242.1"/>
    </source>
</evidence>
<feature type="compositionally biased region" description="Low complexity" evidence="1">
    <location>
        <begin position="195"/>
        <end position="207"/>
    </location>
</feature>
<dbReference type="EMBL" id="JBBWWR010000014">
    <property type="protein sequence ID" value="KAK8953242.1"/>
    <property type="molecule type" value="Genomic_DNA"/>
</dbReference>
<comment type="caution">
    <text evidence="2">The sequence shown here is derived from an EMBL/GenBank/DDBJ whole genome shotgun (WGS) entry which is preliminary data.</text>
</comment>
<accession>A0ABR2LXL4</accession>
<feature type="compositionally biased region" description="Basic and acidic residues" evidence="1">
    <location>
        <begin position="87"/>
        <end position="115"/>
    </location>
</feature>
<feature type="region of interest" description="Disordered" evidence="1">
    <location>
        <begin position="59"/>
        <end position="235"/>
    </location>
</feature>
<proteinExistence type="predicted"/>
<sequence>MGRVGNLDPHSPRVQGRRETATAPMCLRHPSIPPARLLPAAVSLRQKPPLLLLRRISAQENNGATEDTLAGKNEGIQVKEEEEEEKSSEVDAEIREKSAARKERSKMEELVEAWRRRSGRSSGRSLERFGRPLGRQGLNGYLPLCCGRPYSRPDPGRHLGRLDLGGHLPPREGGREAATPSGWAPSPVDQRPCLASAAPTSSAAALAGHSSPRGRSGAGLAMVENDDGRPGDGGG</sequence>
<dbReference type="Proteomes" id="UP001412067">
    <property type="component" value="Unassembled WGS sequence"/>
</dbReference>
<organism evidence="2 3">
    <name type="scientific">Platanthera guangdongensis</name>
    <dbReference type="NCBI Taxonomy" id="2320717"/>
    <lineage>
        <taxon>Eukaryota</taxon>
        <taxon>Viridiplantae</taxon>
        <taxon>Streptophyta</taxon>
        <taxon>Embryophyta</taxon>
        <taxon>Tracheophyta</taxon>
        <taxon>Spermatophyta</taxon>
        <taxon>Magnoliopsida</taxon>
        <taxon>Liliopsida</taxon>
        <taxon>Asparagales</taxon>
        <taxon>Orchidaceae</taxon>
        <taxon>Orchidoideae</taxon>
        <taxon>Orchideae</taxon>
        <taxon>Orchidinae</taxon>
        <taxon>Platanthera</taxon>
    </lineage>
</organism>
<evidence type="ECO:0000313" key="3">
    <source>
        <dbReference type="Proteomes" id="UP001412067"/>
    </source>
</evidence>
<gene>
    <name evidence="2" type="ORF">KSP40_PGU007464</name>
</gene>
<name>A0ABR2LXL4_9ASPA</name>
<keyword evidence="3" id="KW-1185">Reference proteome</keyword>
<protein>
    <submittedName>
        <fullName evidence="2">Uncharacterized protein</fullName>
    </submittedName>
</protein>